<proteinExistence type="predicted"/>
<evidence type="ECO:0000256" key="1">
    <source>
        <dbReference type="SAM" id="MobiDB-lite"/>
    </source>
</evidence>
<dbReference type="PATRIC" id="fig|1129367.4.peg.3930"/>
<feature type="compositionally biased region" description="Gly residues" evidence="1">
    <location>
        <begin position="21"/>
        <end position="30"/>
    </location>
</feature>
<name>A0A0F6A7E7_9GAMM</name>
<accession>A0A0F6A7E7</accession>
<evidence type="ECO:0000313" key="3">
    <source>
        <dbReference type="Proteomes" id="UP000033434"/>
    </source>
</evidence>
<dbReference type="Proteomes" id="UP000033434">
    <property type="component" value="Unassembled WGS sequence"/>
</dbReference>
<dbReference type="AlphaFoldDB" id="A0A0F6A7E7"/>
<comment type="caution">
    <text evidence="2">The sequence shown here is derived from an EMBL/GenBank/DDBJ whole genome shotgun (WGS) entry which is preliminary data.</text>
</comment>
<reference evidence="2 3" key="1">
    <citation type="journal article" date="2015" name="BMC Genomics">
        <title>Genome mining reveals unlocked bioactive potential of marine Gram-negative bacteria.</title>
        <authorList>
            <person name="Machado H."/>
            <person name="Sonnenschein E.C."/>
            <person name="Melchiorsen J."/>
            <person name="Gram L."/>
        </authorList>
    </citation>
    <scope>NUCLEOTIDE SEQUENCE [LARGE SCALE GENOMIC DNA]</scope>
    <source>
        <strain evidence="2 3">S4054</strain>
    </source>
</reference>
<sequence>MKVKREKIKELTQQQAKSIVGGTGGNGGGLEPPQFGDS</sequence>
<feature type="region of interest" description="Disordered" evidence="1">
    <location>
        <begin position="1"/>
        <end position="38"/>
    </location>
</feature>
<organism evidence="2 3">
    <name type="scientific">Pseudoalteromonas luteoviolacea S4054</name>
    <dbReference type="NCBI Taxonomy" id="1129367"/>
    <lineage>
        <taxon>Bacteria</taxon>
        <taxon>Pseudomonadati</taxon>
        <taxon>Pseudomonadota</taxon>
        <taxon>Gammaproteobacteria</taxon>
        <taxon>Alteromonadales</taxon>
        <taxon>Pseudoalteromonadaceae</taxon>
        <taxon>Pseudoalteromonas</taxon>
    </lineage>
</organism>
<evidence type="ECO:0000313" key="2">
    <source>
        <dbReference type="EMBL" id="KKE82157.1"/>
    </source>
</evidence>
<dbReference type="EMBL" id="AUXW01000168">
    <property type="protein sequence ID" value="KKE82157.1"/>
    <property type="molecule type" value="Genomic_DNA"/>
</dbReference>
<gene>
    <name evidence="2" type="ORF">N479_19330</name>
</gene>
<protein>
    <submittedName>
        <fullName evidence="2">Uncharacterized protein</fullName>
    </submittedName>
</protein>